<dbReference type="SUPFAM" id="SSF101386">
    <property type="entry name" value="all-alpha NTP pyrophosphatases"/>
    <property type="match status" value="1"/>
</dbReference>
<feature type="domain" description="Tetrapyrrole methylase" evidence="1">
    <location>
        <begin position="5"/>
        <end position="200"/>
    </location>
</feature>
<sequence>MAQQITVVGLGNFSLEELPLGIYRMLQSANKVYARTLDHPVIAELTEINWEGLDYVYEKHDDFINVYKEIVDTLVHYSDQEDIIYAVPGDPMVAETTTQLLLESGKNVKILGGKSFLDDMFRAINIDPNDGFTLLDGTSLHESHLNIRTNTIITQVYDQMVASDIKITLMERYPDEHEVSIVTNARLGEADVKTCPLYEMDHHIEVSNLTSVYVPKILNEQEIYGDFQYLEETIDTLVSEDGCPWDKVQTHESLKRYLIEETFELIEAIDEEDIDHMIEELGDVLLQVMLHSAIGKKDGYFDAREVIESITRKMIRRHPHVFSDEEANNIDDLNQIWQKEKLKEGKVNKEKLEKIFADYFLKLYDKTKLDGLNEQELKNYINRGDLKL</sequence>
<dbReference type="PANTHER" id="PTHR30522">
    <property type="entry name" value="NUCLEOSIDE TRIPHOSPHATE PYROPHOSPHOHYDROLASE"/>
    <property type="match status" value="1"/>
</dbReference>
<proteinExistence type="predicted"/>
<dbReference type="GO" id="GO:0006203">
    <property type="term" value="P:dGTP catabolic process"/>
    <property type="evidence" value="ECO:0007669"/>
    <property type="project" value="TreeGrafter"/>
</dbReference>
<dbReference type="InterPro" id="IPR035996">
    <property type="entry name" value="4pyrrol_Methylase_sf"/>
</dbReference>
<feature type="domain" description="NTP pyrophosphohydrolase MazG-like" evidence="2">
    <location>
        <begin position="249"/>
        <end position="322"/>
    </location>
</feature>
<dbReference type="GO" id="GO:0006950">
    <property type="term" value="P:response to stress"/>
    <property type="evidence" value="ECO:0007669"/>
    <property type="project" value="UniProtKB-ARBA"/>
</dbReference>
<keyword evidence="3" id="KW-0378">Hydrolase</keyword>
<keyword evidence="4" id="KW-1185">Reference proteome</keyword>
<evidence type="ECO:0000259" key="2">
    <source>
        <dbReference type="Pfam" id="PF03819"/>
    </source>
</evidence>
<dbReference type="PANTHER" id="PTHR30522:SF0">
    <property type="entry name" value="NUCLEOSIDE TRIPHOSPHATE PYROPHOSPHOHYDROLASE"/>
    <property type="match status" value="1"/>
</dbReference>
<dbReference type="Pfam" id="PF00590">
    <property type="entry name" value="TP_methylase"/>
    <property type="match status" value="1"/>
</dbReference>
<name>A0A240AB46_9STAP</name>
<dbReference type="InterPro" id="IPR014777">
    <property type="entry name" value="4pyrrole_Mease_sub1"/>
</dbReference>
<dbReference type="Proteomes" id="UP000242084">
    <property type="component" value="Chromosome 1"/>
</dbReference>
<dbReference type="EMBL" id="LT906462">
    <property type="protein sequence ID" value="SNV80607.1"/>
    <property type="molecule type" value="Genomic_DNA"/>
</dbReference>
<keyword evidence="3" id="KW-0489">Methyltransferase</keyword>
<dbReference type="EC" id="3.6.1.1" evidence="3"/>
<dbReference type="InterPro" id="IPR048015">
    <property type="entry name" value="NTP-PPase_MazG-like_N"/>
</dbReference>
<dbReference type="PIRSF" id="PIRSF002845">
    <property type="entry name" value="Ttrprl_mtas_MazG"/>
    <property type="match status" value="1"/>
</dbReference>
<organism evidence="3 4">
    <name type="scientific">Mammaliicoccus stepanovicii</name>
    <dbReference type="NCBI Taxonomy" id="643214"/>
    <lineage>
        <taxon>Bacteria</taxon>
        <taxon>Bacillati</taxon>
        <taxon>Bacillota</taxon>
        <taxon>Bacilli</taxon>
        <taxon>Bacillales</taxon>
        <taxon>Staphylococcaceae</taxon>
        <taxon>Mammaliicoccus</taxon>
    </lineage>
</organism>
<dbReference type="CDD" id="cd11528">
    <property type="entry name" value="NTP-PPase_MazG_Nterm"/>
    <property type="match status" value="1"/>
</dbReference>
<dbReference type="GO" id="GO:0004851">
    <property type="term" value="F:uroporphyrin-III C-methyltransferase activity"/>
    <property type="evidence" value="ECO:0007669"/>
    <property type="project" value="UniProtKB-EC"/>
</dbReference>
<reference evidence="3 4" key="1">
    <citation type="submission" date="2017-06" db="EMBL/GenBank/DDBJ databases">
        <authorList>
            <consortium name="Pathogen Informatics"/>
        </authorList>
    </citation>
    <scope>NUCLEOTIDE SEQUENCE [LARGE SCALE GENOMIC DNA]</scope>
    <source>
        <strain evidence="3 4">NCTC13839</strain>
    </source>
</reference>
<dbReference type="GO" id="GO:0032259">
    <property type="term" value="P:methylation"/>
    <property type="evidence" value="ECO:0007669"/>
    <property type="project" value="UniProtKB-KW"/>
</dbReference>
<dbReference type="GO" id="GO:0046061">
    <property type="term" value="P:dATP catabolic process"/>
    <property type="evidence" value="ECO:0007669"/>
    <property type="project" value="TreeGrafter"/>
</dbReference>
<dbReference type="InterPro" id="IPR011551">
    <property type="entry name" value="NTP_PyrPHydrolase_MazG"/>
</dbReference>
<dbReference type="InterPro" id="IPR024180">
    <property type="entry name" value="Tetrapyrrole_Mease/MazG_pred"/>
</dbReference>
<keyword evidence="3" id="KW-0808">Transferase</keyword>
<evidence type="ECO:0000259" key="1">
    <source>
        <dbReference type="Pfam" id="PF00590"/>
    </source>
</evidence>
<dbReference type="InterPro" id="IPR004518">
    <property type="entry name" value="MazG-like_dom"/>
</dbReference>
<evidence type="ECO:0000313" key="3">
    <source>
        <dbReference type="EMBL" id="SNV80607.1"/>
    </source>
</evidence>
<dbReference type="Gene3D" id="3.40.1010.10">
    <property type="entry name" value="Cobalt-precorrin-4 Transmethylase, Domain 1"/>
    <property type="match status" value="1"/>
</dbReference>
<dbReference type="Gene3D" id="1.10.287.1080">
    <property type="entry name" value="MazG-like"/>
    <property type="match status" value="1"/>
</dbReference>
<protein>
    <submittedName>
        <fullName evidence="3">Nucleoside triphosphate pyrophosphohydrolase</fullName>
        <ecNumber evidence="3">2.1.1.107</ecNumber>
        <ecNumber evidence="3">3.6.1.1</ecNumber>
    </submittedName>
</protein>
<gene>
    <name evidence="3" type="primary">mazG</name>
    <name evidence="3" type="ORF">SAMEA4384403_02372</name>
</gene>
<dbReference type="GO" id="GO:0046052">
    <property type="term" value="P:UTP catabolic process"/>
    <property type="evidence" value="ECO:0007669"/>
    <property type="project" value="TreeGrafter"/>
</dbReference>
<dbReference type="FunFam" id="1.10.287.1080:FF:000001">
    <property type="entry name" value="Nucleoside triphosphate pyrophosphohydrolase"/>
    <property type="match status" value="1"/>
</dbReference>
<dbReference type="GO" id="GO:0047429">
    <property type="term" value="F:nucleoside triphosphate diphosphatase activity"/>
    <property type="evidence" value="ECO:0007669"/>
    <property type="project" value="TreeGrafter"/>
</dbReference>
<dbReference type="InterPro" id="IPR000878">
    <property type="entry name" value="4pyrrol_Mease"/>
</dbReference>
<dbReference type="GO" id="GO:0046081">
    <property type="term" value="P:dUTP catabolic process"/>
    <property type="evidence" value="ECO:0007669"/>
    <property type="project" value="TreeGrafter"/>
</dbReference>
<dbReference type="GO" id="GO:0004427">
    <property type="term" value="F:inorganic diphosphate phosphatase activity"/>
    <property type="evidence" value="ECO:0007669"/>
    <property type="project" value="UniProtKB-EC"/>
</dbReference>
<dbReference type="GO" id="GO:0046047">
    <property type="term" value="P:TTP catabolic process"/>
    <property type="evidence" value="ECO:0007669"/>
    <property type="project" value="TreeGrafter"/>
</dbReference>
<dbReference type="InterPro" id="IPR035013">
    <property type="entry name" value="YabN_N"/>
</dbReference>
<dbReference type="KEGG" id="sste:SAMEA4384403_2372"/>
<dbReference type="EC" id="2.1.1.107" evidence="3"/>
<dbReference type="GO" id="GO:0046076">
    <property type="term" value="P:dTTP catabolic process"/>
    <property type="evidence" value="ECO:0007669"/>
    <property type="project" value="TreeGrafter"/>
</dbReference>
<dbReference type="SUPFAM" id="SSF53790">
    <property type="entry name" value="Tetrapyrrole methylase"/>
    <property type="match status" value="1"/>
</dbReference>
<dbReference type="AlphaFoldDB" id="A0A240AB46"/>
<accession>A0A240AB46</accession>
<dbReference type="RefSeq" id="WP_095089835.1">
    <property type="nucleotide sequence ID" value="NZ_BMDM01000012.1"/>
</dbReference>
<dbReference type="Pfam" id="PF03819">
    <property type="entry name" value="MazG"/>
    <property type="match status" value="1"/>
</dbReference>
<dbReference type="OrthoDB" id="9808939at2"/>
<evidence type="ECO:0000313" key="4">
    <source>
        <dbReference type="Proteomes" id="UP000242084"/>
    </source>
</evidence>
<dbReference type="CDD" id="cd11723">
    <property type="entry name" value="YabN_N_like"/>
    <property type="match status" value="1"/>
</dbReference>